<proteinExistence type="predicted"/>
<gene>
    <name evidence="1" type="primary">CHS2</name>
    <name evidence="1" type="ORF">I7I53_11391</name>
</gene>
<organism evidence="1 2">
    <name type="scientific">Ajellomyces capsulatus (strain H88)</name>
    <name type="common">Darling's disease fungus</name>
    <name type="synonym">Histoplasma capsulatum</name>
    <dbReference type="NCBI Taxonomy" id="544711"/>
    <lineage>
        <taxon>Eukaryota</taxon>
        <taxon>Fungi</taxon>
        <taxon>Dikarya</taxon>
        <taxon>Ascomycota</taxon>
        <taxon>Pezizomycotina</taxon>
        <taxon>Eurotiomycetes</taxon>
        <taxon>Eurotiomycetidae</taxon>
        <taxon>Onygenales</taxon>
        <taxon>Ajellomycetaceae</taxon>
        <taxon>Histoplasma</taxon>
    </lineage>
</organism>
<accession>A0A8A1LF62</accession>
<evidence type="ECO:0000313" key="1">
    <source>
        <dbReference type="EMBL" id="QSS50632.1"/>
    </source>
</evidence>
<name>A0A8A1LF62_AJEC8</name>
<dbReference type="EMBL" id="CP069102">
    <property type="protein sequence ID" value="QSS50632.1"/>
    <property type="molecule type" value="Genomic_DNA"/>
</dbReference>
<sequence>MSAFFLMSGLSRRPPLFTISGKRSIKTQMSRELPGRLKLARAKGGWVCLTRSSLLRISSIRCRISWINRSSLFLDILRCSQAR</sequence>
<dbReference type="VEuPathDB" id="FungiDB:I7I53_11391"/>
<protein>
    <submittedName>
        <fullName evidence="1">Class II chitin synthase</fullName>
    </submittedName>
</protein>
<dbReference type="AlphaFoldDB" id="A0A8A1LF62"/>
<reference evidence="1" key="1">
    <citation type="submission" date="2021-01" db="EMBL/GenBank/DDBJ databases">
        <title>Chromosome-level genome assembly of a human fungal pathogen reveals clustering of transcriptionally co-regulated genes.</title>
        <authorList>
            <person name="Voorhies M."/>
            <person name="Cohen S."/>
            <person name="Shea T.P."/>
            <person name="Petrus S."/>
            <person name="Munoz J.F."/>
            <person name="Poplawski S."/>
            <person name="Goldman W.E."/>
            <person name="Michael T."/>
            <person name="Cuomo C.A."/>
            <person name="Sil A."/>
            <person name="Beyhan S."/>
        </authorList>
    </citation>
    <scope>NUCLEOTIDE SEQUENCE</scope>
    <source>
        <strain evidence="1">H88</strain>
    </source>
</reference>
<dbReference type="Proteomes" id="UP000663419">
    <property type="component" value="Chromosome 1"/>
</dbReference>
<evidence type="ECO:0000313" key="2">
    <source>
        <dbReference type="Proteomes" id="UP000663419"/>
    </source>
</evidence>